<dbReference type="InterPro" id="IPR029071">
    <property type="entry name" value="Ubiquitin-like_domsf"/>
</dbReference>
<dbReference type="Pfam" id="PF00240">
    <property type="entry name" value="ubiquitin"/>
    <property type="match status" value="1"/>
</dbReference>
<dbReference type="SUPFAM" id="SSF54236">
    <property type="entry name" value="Ubiquitin-like"/>
    <property type="match status" value="1"/>
</dbReference>
<gene>
    <name evidence="4" type="ORF">BJ085DRAFT_18839</name>
</gene>
<dbReference type="AlphaFoldDB" id="A0A4Q0A3A2"/>
<dbReference type="EMBL" id="ML002212">
    <property type="protein sequence ID" value="RKP40358.1"/>
    <property type="molecule type" value="Genomic_DNA"/>
</dbReference>
<accession>A0A4Q0A3A2</accession>
<evidence type="ECO:0000256" key="2">
    <source>
        <dbReference type="ARBA" id="ARBA00022786"/>
    </source>
</evidence>
<feature type="domain" description="Ubiquitin-like" evidence="3">
    <location>
        <begin position="1"/>
        <end position="72"/>
    </location>
</feature>
<evidence type="ECO:0000313" key="5">
    <source>
        <dbReference type="Proteomes" id="UP000268162"/>
    </source>
</evidence>
<reference evidence="5" key="1">
    <citation type="journal article" date="2018" name="Nat. Microbiol.">
        <title>Leveraging single-cell genomics to expand the fungal tree of life.</title>
        <authorList>
            <person name="Ahrendt S.R."/>
            <person name="Quandt C.A."/>
            <person name="Ciobanu D."/>
            <person name="Clum A."/>
            <person name="Salamov A."/>
            <person name="Andreopoulos B."/>
            <person name="Cheng J.F."/>
            <person name="Woyke T."/>
            <person name="Pelin A."/>
            <person name="Henrissat B."/>
            <person name="Reynolds N.K."/>
            <person name="Benny G.L."/>
            <person name="Smith M.E."/>
            <person name="James T.Y."/>
            <person name="Grigoriev I.V."/>
        </authorList>
    </citation>
    <scope>NUCLEOTIDE SEQUENCE [LARGE SCALE GENOMIC DNA]</scope>
    <source>
        <strain evidence="5">RSA 468</strain>
    </source>
</reference>
<evidence type="ECO:0000256" key="1">
    <source>
        <dbReference type="ARBA" id="ARBA00014108"/>
    </source>
</evidence>
<dbReference type="PROSITE" id="PS50053">
    <property type="entry name" value="UBIQUITIN_2"/>
    <property type="match status" value="1"/>
</dbReference>
<dbReference type="Gene3D" id="3.10.20.90">
    <property type="entry name" value="Phosphatidylinositol 3-kinase Catalytic Subunit, Chain A, domain 1"/>
    <property type="match status" value="1"/>
</dbReference>
<name>A0A4Q0A3A2_9FUNG</name>
<proteinExistence type="predicted"/>
<dbReference type="Proteomes" id="UP000268162">
    <property type="component" value="Unassembled WGS sequence"/>
</dbReference>
<protein>
    <recommendedName>
        <fullName evidence="1">Ubiquitin-like modifier HUB1</fullName>
    </recommendedName>
</protein>
<dbReference type="FunFam" id="3.10.20.90:FF:000052">
    <property type="entry name" value="Ubiquitin-like protein 5"/>
    <property type="match status" value="1"/>
</dbReference>
<evidence type="ECO:0000259" key="3">
    <source>
        <dbReference type="PROSITE" id="PS50053"/>
    </source>
</evidence>
<keyword evidence="2" id="KW-0833">Ubl conjugation pathway</keyword>
<dbReference type="PANTHER" id="PTHR13042">
    <property type="entry name" value="UBIQUITIN-LIKE PROTEIN 5"/>
    <property type="match status" value="1"/>
</dbReference>
<evidence type="ECO:0000313" key="4">
    <source>
        <dbReference type="EMBL" id="RKP40358.1"/>
    </source>
</evidence>
<keyword evidence="5" id="KW-1185">Reference proteome</keyword>
<dbReference type="OrthoDB" id="3881at2759"/>
<sequence>MRIQCNDRLGKKIQVDCEATDTIGDLKKRIAMKTGTPFQRIILKKSNIIYKDHITLDDYEIHDGSNLEMYYR</sequence>
<organism evidence="4 5">
    <name type="scientific">Dimargaris cristalligena</name>
    <dbReference type="NCBI Taxonomy" id="215637"/>
    <lineage>
        <taxon>Eukaryota</taxon>
        <taxon>Fungi</taxon>
        <taxon>Fungi incertae sedis</taxon>
        <taxon>Zoopagomycota</taxon>
        <taxon>Kickxellomycotina</taxon>
        <taxon>Dimargaritomycetes</taxon>
        <taxon>Dimargaritales</taxon>
        <taxon>Dimargaritaceae</taxon>
        <taxon>Dimargaris</taxon>
    </lineage>
</organism>
<dbReference type="InterPro" id="IPR000626">
    <property type="entry name" value="Ubiquitin-like_dom"/>
</dbReference>
<dbReference type="STRING" id="215637.A0A4Q0A3A2"/>
<dbReference type="SMART" id="SM00213">
    <property type="entry name" value="UBQ"/>
    <property type="match status" value="1"/>
</dbReference>
<dbReference type="InterPro" id="IPR039732">
    <property type="entry name" value="Hub1/Ubl5"/>
</dbReference>